<organism evidence="5 6">
    <name type="scientific">Thamnocephalis sphaerospora</name>
    <dbReference type="NCBI Taxonomy" id="78915"/>
    <lineage>
        <taxon>Eukaryota</taxon>
        <taxon>Fungi</taxon>
        <taxon>Fungi incertae sedis</taxon>
        <taxon>Zoopagomycota</taxon>
        <taxon>Zoopagomycotina</taxon>
        <taxon>Zoopagomycetes</taxon>
        <taxon>Zoopagales</taxon>
        <taxon>Sigmoideomycetaceae</taxon>
        <taxon>Thamnocephalis</taxon>
    </lineage>
</organism>
<keyword evidence="6" id="KW-1185">Reference proteome</keyword>
<gene>
    <name evidence="5" type="ORF">THASP1DRAFT_29173</name>
</gene>
<feature type="compositionally biased region" description="Acidic residues" evidence="4">
    <location>
        <begin position="92"/>
        <end position="117"/>
    </location>
</feature>
<feature type="compositionally biased region" description="Basic residues" evidence="4">
    <location>
        <begin position="25"/>
        <end position="42"/>
    </location>
</feature>
<feature type="region of interest" description="Disordered" evidence="4">
    <location>
        <begin position="22"/>
        <end position="145"/>
    </location>
</feature>
<reference evidence="6" key="1">
    <citation type="journal article" date="2018" name="Nat. Microbiol.">
        <title>Leveraging single-cell genomics to expand the fungal tree of life.</title>
        <authorList>
            <person name="Ahrendt S.R."/>
            <person name="Quandt C.A."/>
            <person name="Ciobanu D."/>
            <person name="Clum A."/>
            <person name="Salamov A."/>
            <person name="Andreopoulos B."/>
            <person name="Cheng J.F."/>
            <person name="Woyke T."/>
            <person name="Pelin A."/>
            <person name="Henrissat B."/>
            <person name="Reynolds N.K."/>
            <person name="Benny G.L."/>
            <person name="Smith M.E."/>
            <person name="James T.Y."/>
            <person name="Grigoriev I.V."/>
        </authorList>
    </citation>
    <scope>NUCLEOTIDE SEQUENCE [LARGE SCALE GENOMIC DNA]</scope>
    <source>
        <strain evidence="6">RSA 1356</strain>
    </source>
</reference>
<comment type="similarity">
    <text evidence="2">Belongs to the NOC2 family.</text>
</comment>
<dbReference type="GO" id="GO:0030691">
    <property type="term" value="C:Noc2p-Noc3p complex"/>
    <property type="evidence" value="ECO:0007669"/>
    <property type="project" value="TreeGrafter"/>
</dbReference>
<evidence type="ECO:0000313" key="5">
    <source>
        <dbReference type="EMBL" id="RKP09022.1"/>
    </source>
</evidence>
<dbReference type="GO" id="GO:0030690">
    <property type="term" value="C:Noc1p-Noc2p complex"/>
    <property type="evidence" value="ECO:0007669"/>
    <property type="project" value="TreeGrafter"/>
</dbReference>
<evidence type="ECO:0000313" key="6">
    <source>
        <dbReference type="Proteomes" id="UP000271241"/>
    </source>
</evidence>
<name>A0A4P9XSS4_9FUNG</name>
<dbReference type="GO" id="GO:0005654">
    <property type="term" value="C:nucleoplasm"/>
    <property type="evidence" value="ECO:0007669"/>
    <property type="project" value="TreeGrafter"/>
</dbReference>
<dbReference type="GO" id="GO:0005730">
    <property type="term" value="C:nucleolus"/>
    <property type="evidence" value="ECO:0007669"/>
    <property type="project" value="TreeGrafter"/>
</dbReference>
<evidence type="ECO:0000256" key="2">
    <source>
        <dbReference type="ARBA" id="ARBA00005907"/>
    </source>
</evidence>
<feature type="region of interest" description="Disordered" evidence="4">
    <location>
        <begin position="161"/>
        <end position="202"/>
    </location>
</feature>
<dbReference type="OrthoDB" id="10266662at2759"/>
<dbReference type="STRING" id="78915.A0A4P9XSS4"/>
<dbReference type="Proteomes" id="UP000271241">
    <property type="component" value="Unassembled WGS sequence"/>
</dbReference>
<evidence type="ECO:0000256" key="3">
    <source>
        <dbReference type="ARBA" id="ARBA00023242"/>
    </source>
</evidence>
<dbReference type="PANTHER" id="PTHR12687:SF4">
    <property type="entry name" value="NUCLEOLAR COMPLEX PROTEIN 2 HOMOLOG"/>
    <property type="match status" value="1"/>
</dbReference>
<dbReference type="GO" id="GO:0042273">
    <property type="term" value="P:ribosomal large subunit biogenesis"/>
    <property type="evidence" value="ECO:0007669"/>
    <property type="project" value="TreeGrafter"/>
</dbReference>
<accession>A0A4P9XSS4</accession>
<keyword evidence="3" id="KW-0539">Nucleus</keyword>
<protein>
    <submittedName>
        <fullName evidence="5">Noc2p family-domain-containing protein</fullName>
    </submittedName>
</protein>
<evidence type="ECO:0000256" key="1">
    <source>
        <dbReference type="ARBA" id="ARBA00004123"/>
    </source>
</evidence>
<evidence type="ECO:0000256" key="4">
    <source>
        <dbReference type="SAM" id="MobiDB-lite"/>
    </source>
</evidence>
<sequence length="706" mass="79836">MGKVKKSVKKFGQTRLKQTIEKRRAVQKIKKERKKRELRKLGRAQLDKENEARAEGENLDEVGAFHTSKGGENDDGQVAAVLHNDSGSDLGSDLEADEDLLEDGDAVQDTSDEDNSDAEPSTKDPTMRKMLAEKHKKDLAKLKEQDPEFFRYLEDNDKQLLKFDVSESEEEEEEDDEEDEDDAEDAAAGSDDEQEMEEDGGYGQEVTKAVLAKWENAIIKEHSVRAGKQLAIAFRSAVLAGQEGADEMPYTVNSDAVFNKVILLSLKQLPGLFAHHLPVKQTKNQRTQPLPSGCKKWKVMRPLVKAFLANLLETIRRVSEPTIVQYVLQESERIITYFACFPKLAAAFLKELLNVWGTGHESTRMLAFVCIRRMAALPQNSMLDAALKGMYTTFVKVCRNTNAHTLPVINVLISCAVDMFGIDLSASYQHAFLYIRQLAIHLRGAIAAKSKEAYRSVYNWQFIHCLRFWSAVLSTYCSERFRAERGESPLQPMIYPFVQVALGASRLIPTAQYFPLRFHCIGLLTDLARNTGIFIPLAPVMFEVFDSTEMKRKPTPSTLKTLDFDVIIKAPKEYLHTRVYQEGLTENVCQCMFEYFESYALSIAFPELAIPAIVQLKRHIKRSKNAKISKQLQSVVEKLEQQSRFIENKRASTDFSPSELAKAHTFLVGTKVASTPLGAHLVSLRKIKEQRRQLLEENQSSGGKRR</sequence>
<feature type="compositionally biased region" description="Acidic residues" evidence="4">
    <location>
        <begin position="166"/>
        <end position="200"/>
    </location>
</feature>
<dbReference type="EMBL" id="KZ992548">
    <property type="protein sequence ID" value="RKP09022.1"/>
    <property type="molecule type" value="Genomic_DNA"/>
</dbReference>
<dbReference type="InterPro" id="IPR005343">
    <property type="entry name" value="Noc2"/>
</dbReference>
<comment type="subcellular location">
    <subcellularLocation>
        <location evidence="1">Nucleus</location>
    </subcellularLocation>
</comment>
<dbReference type="Pfam" id="PF03715">
    <property type="entry name" value="Noc2"/>
    <property type="match status" value="1"/>
</dbReference>
<feature type="compositionally biased region" description="Basic and acidic residues" evidence="4">
    <location>
        <begin position="45"/>
        <end position="56"/>
    </location>
</feature>
<feature type="compositionally biased region" description="Basic and acidic residues" evidence="4">
    <location>
        <begin position="120"/>
        <end position="145"/>
    </location>
</feature>
<dbReference type="PANTHER" id="PTHR12687">
    <property type="entry name" value="NUCLEOLAR COMPLEX 2 AND RAD4-RELATED"/>
    <property type="match status" value="1"/>
</dbReference>
<dbReference type="AlphaFoldDB" id="A0A4P9XSS4"/>
<proteinExistence type="inferred from homology"/>